<evidence type="ECO:0000313" key="2">
    <source>
        <dbReference type="Proteomes" id="UP000546200"/>
    </source>
</evidence>
<dbReference type="RefSeq" id="WP_184058321.1">
    <property type="nucleotide sequence ID" value="NZ_JACIJK010000007.1"/>
</dbReference>
<dbReference type="Proteomes" id="UP000546200">
    <property type="component" value="Unassembled WGS sequence"/>
</dbReference>
<organism evidence="1 2">
    <name type="scientific">Sphingomonas aerophila</name>
    <dbReference type="NCBI Taxonomy" id="1344948"/>
    <lineage>
        <taxon>Bacteria</taxon>
        <taxon>Pseudomonadati</taxon>
        <taxon>Pseudomonadota</taxon>
        <taxon>Alphaproteobacteria</taxon>
        <taxon>Sphingomonadales</taxon>
        <taxon>Sphingomonadaceae</taxon>
        <taxon>Sphingomonas</taxon>
    </lineage>
</organism>
<comment type="caution">
    <text evidence="1">The sequence shown here is derived from an EMBL/GenBank/DDBJ whole genome shotgun (WGS) entry which is preliminary data.</text>
</comment>
<protein>
    <submittedName>
        <fullName evidence="1">Uncharacterized protein</fullName>
    </submittedName>
</protein>
<name>A0A7W9EWN7_9SPHN</name>
<dbReference type="EMBL" id="JACIJK010000007">
    <property type="protein sequence ID" value="MBB5715733.1"/>
    <property type="molecule type" value="Genomic_DNA"/>
</dbReference>
<proteinExistence type="predicted"/>
<keyword evidence="2" id="KW-1185">Reference proteome</keyword>
<sequence>MNDDTEQEYFYHRAEAEIEAAQRSTSTPAVQAHVELAERYLDLAGSFTPESDE</sequence>
<gene>
    <name evidence="1" type="ORF">FHS94_002588</name>
</gene>
<evidence type="ECO:0000313" key="1">
    <source>
        <dbReference type="EMBL" id="MBB5715733.1"/>
    </source>
</evidence>
<dbReference type="AlphaFoldDB" id="A0A7W9EWN7"/>
<reference evidence="1 2" key="1">
    <citation type="submission" date="2020-08" db="EMBL/GenBank/DDBJ databases">
        <title>Genomic Encyclopedia of Type Strains, Phase IV (KMG-IV): sequencing the most valuable type-strain genomes for metagenomic binning, comparative biology and taxonomic classification.</title>
        <authorList>
            <person name="Goeker M."/>
        </authorList>
    </citation>
    <scope>NUCLEOTIDE SEQUENCE [LARGE SCALE GENOMIC DNA]</scope>
    <source>
        <strain evidence="1 2">DSM 100044</strain>
    </source>
</reference>
<accession>A0A7W9EWN7</accession>